<dbReference type="InParanoid" id="A0A0V0QAY2"/>
<dbReference type="OMA" id="PPEMRIE"/>
<keyword evidence="3" id="KW-1185">Reference proteome</keyword>
<protein>
    <submittedName>
        <fullName evidence="2">Uncharacterized protein</fullName>
    </submittedName>
</protein>
<feature type="region of interest" description="Disordered" evidence="1">
    <location>
        <begin position="1"/>
        <end position="53"/>
    </location>
</feature>
<dbReference type="OrthoDB" id="312968at2759"/>
<dbReference type="Proteomes" id="UP000054937">
    <property type="component" value="Unassembled WGS sequence"/>
</dbReference>
<evidence type="ECO:0000256" key="1">
    <source>
        <dbReference type="SAM" id="MobiDB-lite"/>
    </source>
</evidence>
<feature type="compositionally biased region" description="Low complexity" evidence="1">
    <location>
        <begin position="16"/>
        <end position="42"/>
    </location>
</feature>
<feature type="compositionally biased region" description="Polar residues" evidence="1">
    <location>
        <begin position="43"/>
        <end position="53"/>
    </location>
</feature>
<dbReference type="AlphaFoldDB" id="A0A0V0QAY2"/>
<organism evidence="2 3">
    <name type="scientific">Pseudocohnilembus persalinus</name>
    <name type="common">Ciliate</name>
    <dbReference type="NCBI Taxonomy" id="266149"/>
    <lineage>
        <taxon>Eukaryota</taxon>
        <taxon>Sar</taxon>
        <taxon>Alveolata</taxon>
        <taxon>Ciliophora</taxon>
        <taxon>Intramacronucleata</taxon>
        <taxon>Oligohymenophorea</taxon>
        <taxon>Scuticociliatia</taxon>
        <taxon>Philasterida</taxon>
        <taxon>Pseudocohnilembidae</taxon>
        <taxon>Pseudocohnilembus</taxon>
    </lineage>
</organism>
<accession>A0A0V0QAY2</accession>
<feature type="compositionally biased region" description="Polar residues" evidence="1">
    <location>
        <begin position="1"/>
        <end position="15"/>
    </location>
</feature>
<comment type="caution">
    <text evidence="2">The sequence shown here is derived from an EMBL/GenBank/DDBJ whole genome shotgun (WGS) entry which is preliminary data.</text>
</comment>
<dbReference type="EMBL" id="LDAU01000214">
    <property type="protein sequence ID" value="KRW99368.1"/>
    <property type="molecule type" value="Genomic_DNA"/>
</dbReference>
<reference evidence="2 3" key="1">
    <citation type="journal article" date="2015" name="Sci. Rep.">
        <title>Genome of the facultative scuticociliatosis pathogen Pseudocohnilembus persalinus provides insight into its virulence through horizontal gene transfer.</title>
        <authorList>
            <person name="Xiong J."/>
            <person name="Wang G."/>
            <person name="Cheng J."/>
            <person name="Tian M."/>
            <person name="Pan X."/>
            <person name="Warren A."/>
            <person name="Jiang C."/>
            <person name="Yuan D."/>
            <person name="Miao W."/>
        </authorList>
    </citation>
    <scope>NUCLEOTIDE SEQUENCE [LARGE SCALE GENOMIC DNA]</scope>
    <source>
        <strain evidence="2">36N120E</strain>
    </source>
</reference>
<sequence length="520" mass="61658">MKYFQPKTSQKFQTLTKKPSSSRKSPSQTKPSTQKSSTSTTSLQNRTLKQQNTTRQLQTLFPESRTPTCPQQKKKKKKKWRFQKSMFAKWLPDNEELVTLCFEYDWETGKMNKWLKEEEEFVKVKNFFRSKYQYLKDWYKFNACYNPIQDIWAIQNLAFTEFINKINIIDPKISAAQINVKWTAVISSAKGMNTIPASVILNNMKPQEFTYVGFQQDLEKQELHYPHHQKPEDYKEQYSQRDETKPEVIVIPPEMRIERKEGNFLRNLAQYTDPNALLGQKSNRNPPNGLNRYQVMDIIYKLAEEKYIQEYKTTKSISEAIKMLWDEHLKEEMTSYSSQVWRIQRYWNEKCDTVLKGYKKIIDNVYKDYSKKKVKPGQPPFMCLDELQNICIQMGLDELDHWSSSEHLFSFNLSMMTQVDELCSDRIFQMSLVEFYEAIGRLAEKASFLPLEGVPDLENLDNESKWPLSKRKELPLGYKMEGFIMVMLQRCCSPLFKQNMPKYNKSIFWVDPDESDYDLV</sequence>
<name>A0A0V0QAY2_PSEPJ</name>
<proteinExistence type="predicted"/>
<gene>
    <name evidence="2" type="ORF">PPERSA_02480</name>
</gene>
<evidence type="ECO:0000313" key="3">
    <source>
        <dbReference type="Proteomes" id="UP000054937"/>
    </source>
</evidence>
<evidence type="ECO:0000313" key="2">
    <source>
        <dbReference type="EMBL" id="KRW99368.1"/>
    </source>
</evidence>